<protein>
    <submittedName>
        <fullName evidence="1">Uncharacterized protein</fullName>
    </submittedName>
</protein>
<sequence length="127" mass="14437">MIYTLWVHIPSFPEKGFITGSNDLQDSIQSFRIERNSSVVKVLGIDQSVAQKQLARAPTLLRSLEVAHGLLFALPRNESPIRELTPLLWISCQDLLCIVPKNYLDSTFSWEDFGVGPEPRKRTDCKH</sequence>
<organism evidence="1 2">
    <name type="scientific">Tanacetum coccineum</name>
    <dbReference type="NCBI Taxonomy" id="301880"/>
    <lineage>
        <taxon>Eukaryota</taxon>
        <taxon>Viridiplantae</taxon>
        <taxon>Streptophyta</taxon>
        <taxon>Embryophyta</taxon>
        <taxon>Tracheophyta</taxon>
        <taxon>Spermatophyta</taxon>
        <taxon>Magnoliopsida</taxon>
        <taxon>eudicotyledons</taxon>
        <taxon>Gunneridae</taxon>
        <taxon>Pentapetalae</taxon>
        <taxon>asterids</taxon>
        <taxon>campanulids</taxon>
        <taxon>Asterales</taxon>
        <taxon>Asteraceae</taxon>
        <taxon>Asteroideae</taxon>
        <taxon>Anthemideae</taxon>
        <taxon>Anthemidinae</taxon>
        <taxon>Tanacetum</taxon>
    </lineage>
</organism>
<name>A0ABQ5GI48_9ASTR</name>
<proteinExistence type="predicted"/>
<comment type="caution">
    <text evidence="1">The sequence shown here is derived from an EMBL/GenBank/DDBJ whole genome shotgun (WGS) entry which is preliminary data.</text>
</comment>
<evidence type="ECO:0000313" key="2">
    <source>
        <dbReference type="Proteomes" id="UP001151760"/>
    </source>
</evidence>
<dbReference type="EMBL" id="BQNB010018445">
    <property type="protein sequence ID" value="GJT74483.1"/>
    <property type="molecule type" value="Genomic_DNA"/>
</dbReference>
<keyword evidence="2" id="KW-1185">Reference proteome</keyword>
<reference evidence="1" key="1">
    <citation type="journal article" date="2022" name="Int. J. Mol. Sci.">
        <title>Draft Genome of Tanacetum Coccineum: Genomic Comparison of Closely Related Tanacetum-Family Plants.</title>
        <authorList>
            <person name="Yamashiro T."/>
            <person name="Shiraishi A."/>
            <person name="Nakayama K."/>
            <person name="Satake H."/>
        </authorList>
    </citation>
    <scope>NUCLEOTIDE SEQUENCE</scope>
</reference>
<dbReference type="Proteomes" id="UP001151760">
    <property type="component" value="Unassembled WGS sequence"/>
</dbReference>
<reference evidence="1" key="2">
    <citation type="submission" date="2022-01" db="EMBL/GenBank/DDBJ databases">
        <authorList>
            <person name="Yamashiro T."/>
            <person name="Shiraishi A."/>
            <person name="Satake H."/>
            <person name="Nakayama K."/>
        </authorList>
    </citation>
    <scope>NUCLEOTIDE SEQUENCE</scope>
</reference>
<gene>
    <name evidence="1" type="ORF">Tco_1041208</name>
</gene>
<evidence type="ECO:0000313" key="1">
    <source>
        <dbReference type="EMBL" id="GJT74483.1"/>
    </source>
</evidence>
<accession>A0ABQ5GI48</accession>